<dbReference type="Proteomes" id="UP000004995">
    <property type="component" value="Unassembled WGS sequence"/>
</dbReference>
<reference evidence="2" key="1">
    <citation type="journal article" date="2012" name="Nat. Biotechnol.">
        <title>Reference genome sequence of the model plant Setaria.</title>
        <authorList>
            <person name="Bennetzen J.L."/>
            <person name="Schmutz J."/>
            <person name="Wang H."/>
            <person name="Percifield R."/>
            <person name="Hawkins J."/>
            <person name="Pontaroli A.C."/>
            <person name="Estep M."/>
            <person name="Feng L."/>
            <person name="Vaughn J.N."/>
            <person name="Grimwood J."/>
            <person name="Jenkins J."/>
            <person name="Barry K."/>
            <person name="Lindquist E."/>
            <person name="Hellsten U."/>
            <person name="Deshpande S."/>
            <person name="Wang X."/>
            <person name="Wu X."/>
            <person name="Mitros T."/>
            <person name="Triplett J."/>
            <person name="Yang X."/>
            <person name="Ye C.Y."/>
            <person name="Mauro-Herrera M."/>
            <person name="Wang L."/>
            <person name="Li P."/>
            <person name="Sharma M."/>
            <person name="Sharma R."/>
            <person name="Ronald P.C."/>
            <person name="Panaud O."/>
            <person name="Kellogg E.A."/>
            <person name="Brutnell T.P."/>
            <person name="Doust A.N."/>
            <person name="Tuskan G.A."/>
            <person name="Rokhsar D."/>
            <person name="Devos K.M."/>
        </authorList>
    </citation>
    <scope>NUCLEOTIDE SEQUENCE [LARGE SCALE GENOMIC DNA]</scope>
    <source>
        <strain evidence="2">cv. Yugu1</strain>
    </source>
</reference>
<organism evidence="1 2">
    <name type="scientific">Setaria italica</name>
    <name type="common">Foxtail millet</name>
    <name type="synonym">Panicum italicum</name>
    <dbReference type="NCBI Taxonomy" id="4555"/>
    <lineage>
        <taxon>Eukaryota</taxon>
        <taxon>Viridiplantae</taxon>
        <taxon>Streptophyta</taxon>
        <taxon>Embryophyta</taxon>
        <taxon>Tracheophyta</taxon>
        <taxon>Spermatophyta</taxon>
        <taxon>Magnoliopsida</taxon>
        <taxon>Liliopsida</taxon>
        <taxon>Poales</taxon>
        <taxon>Poaceae</taxon>
        <taxon>PACMAD clade</taxon>
        <taxon>Panicoideae</taxon>
        <taxon>Panicodae</taxon>
        <taxon>Paniceae</taxon>
        <taxon>Cenchrinae</taxon>
        <taxon>Setaria</taxon>
    </lineage>
</organism>
<dbReference type="EnsemblPlants" id="KQL14175">
    <property type="protein sequence ID" value="KQL14175"/>
    <property type="gene ID" value="SETIT_025714mg"/>
</dbReference>
<dbReference type="HOGENOM" id="CLU_3320933_0_0_1"/>
<dbReference type="Gramene" id="KQL14175">
    <property type="protein sequence ID" value="KQL14175"/>
    <property type="gene ID" value="SETIT_025714mg"/>
</dbReference>
<evidence type="ECO:0000313" key="1">
    <source>
        <dbReference type="EnsemblPlants" id="KQL14175"/>
    </source>
</evidence>
<sequence length="39" mass="4624">MQWKGYLSMLLSCKENLLKFINIPVSRKEITVQYGTDYI</sequence>
<evidence type="ECO:0000313" key="2">
    <source>
        <dbReference type="Proteomes" id="UP000004995"/>
    </source>
</evidence>
<reference evidence="1" key="2">
    <citation type="submission" date="2018-08" db="UniProtKB">
        <authorList>
            <consortium name="EnsemblPlants"/>
        </authorList>
    </citation>
    <scope>IDENTIFICATION</scope>
    <source>
        <strain evidence="1">Yugu1</strain>
    </source>
</reference>
<name>K3ZGL2_SETIT</name>
<protein>
    <submittedName>
        <fullName evidence="1">Uncharacterized protein</fullName>
    </submittedName>
</protein>
<dbReference type="AlphaFoldDB" id="K3ZGL2"/>
<dbReference type="EMBL" id="AGNK02001533">
    <property type="status" value="NOT_ANNOTATED_CDS"/>
    <property type="molecule type" value="Genomic_DNA"/>
</dbReference>
<keyword evidence="2" id="KW-1185">Reference proteome</keyword>
<accession>K3ZGL2</accession>
<dbReference type="InParanoid" id="K3ZGL2"/>
<proteinExistence type="predicted"/>